<feature type="domain" description="Metallo-beta-lactamase" evidence="5">
    <location>
        <begin position="12"/>
        <end position="176"/>
    </location>
</feature>
<keyword evidence="3" id="KW-0378">Hydrolase</keyword>
<proteinExistence type="predicted"/>
<dbReference type="InterPro" id="IPR001279">
    <property type="entry name" value="Metallo-B-lactamas"/>
</dbReference>
<dbReference type="EMBL" id="VOTZ01000022">
    <property type="protein sequence ID" value="MCQ1539215.1"/>
    <property type="molecule type" value="Genomic_DNA"/>
</dbReference>
<dbReference type="Pfam" id="PF00753">
    <property type="entry name" value="Lactamase_B"/>
    <property type="match status" value="1"/>
</dbReference>
<dbReference type="Proteomes" id="UP001524383">
    <property type="component" value="Unassembled WGS sequence"/>
</dbReference>
<dbReference type="Gene3D" id="3.60.15.10">
    <property type="entry name" value="Ribonuclease Z/Hydroxyacylglutathione hydrolase-like"/>
    <property type="match status" value="1"/>
</dbReference>
<dbReference type="PANTHER" id="PTHR46233">
    <property type="entry name" value="HYDROXYACYLGLUTATHIONE HYDROLASE GLOC"/>
    <property type="match status" value="1"/>
</dbReference>
<comment type="caution">
    <text evidence="6">The sequence shown here is derived from an EMBL/GenBank/DDBJ whole genome shotgun (WGS) entry which is preliminary data.</text>
</comment>
<keyword evidence="4" id="KW-0862">Zinc</keyword>
<dbReference type="PANTHER" id="PTHR46233:SF3">
    <property type="entry name" value="HYDROXYACYLGLUTATHIONE HYDROLASE GLOC"/>
    <property type="match status" value="1"/>
</dbReference>
<dbReference type="InterPro" id="IPR051453">
    <property type="entry name" value="MBL_Glyoxalase_II"/>
</dbReference>
<dbReference type="RefSeq" id="WP_255333181.1">
    <property type="nucleotide sequence ID" value="NZ_VOTZ01000022.1"/>
</dbReference>
<evidence type="ECO:0000256" key="1">
    <source>
        <dbReference type="ARBA" id="ARBA00001947"/>
    </source>
</evidence>
<protein>
    <submittedName>
        <fullName evidence="6">MBL fold metallo-hydrolase</fullName>
    </submittedName>
</protein>
<sequence length="200" mass="22074">MPIQWIPGSGWQANSYITGGMLIDAGVLPMALERFRNTIETIILTHGHFDHTAHLAEIQAMTGAEVCIHKEDEIALRSEVESLSFNFGGHPPMMIPDRILSDGDRIGELLVIHTPGHTRGSICLYHEEERALISGDTVFPHGSFGRTDFPGGNTDDLRASIERLIPLDIDALYPGHDQPVTEGAKKHLLATQHCLRSYYG</sequence>
<evidence type="ECO:0000256" key="2">
    <source>
        <dbReference type="ARBA" id="ARBA00022723"/>
    </source>
</evidence>
<evidence type="ECO:0000256" key="4">
    <source>
        <dbReference type="ARBA" id="ARBA00022833"/>
    </source>
</evidence>
<keyword evidence="2" id="KW-0479">Metal-binding</keyword>
<reference evidence="6 7" key="1">
    <citation type="submission" date="2019-08" db="EMBL/GenBank/DDBJ databases">
        <authorList>
            <person name="Chen S.-C."/>
            <person name="Lai M.-C."/>
            <person name="You Y.-T."/>
        </authorList>
    </citation>
    <scope>NUCLEOTIDE SEQUENCE [LARGE SCALE GENOMIC DNA]</scope>
    <source>
        <strain evidence="6 7">P2F9704a</strain>
    </source>
</reference>
<evidence type="ECO:0000313" key="6">
    <source>
        <dbReference type="EMBL" id="MCQ1539215.1"/>
    </source>
</evidence>
<dbReference type="SMART" id="SM00849">
    <property type="entry name" value="Lactamase_B"/>
    <property type="match status" value="1"/>
</dbReference>
<accession>A0ABD4TMZ4</accession>
<dbReference type="SUPFAM" id="SSF56281">
    <property type="entry name" value="Metallo-hydrolase/oxidoreductase"/>
    <property type="match status" value="1"/>
</dbReference>
<dbReference type="GO" id="GO:0016787">
    <property type="term" value="F:hydrolase activity"/>
    <property type="evidence" value="ECO:0007669"/>
    <property type="project" value="UniProtKB-KW"/>
</dbReference>
<comment type="cofactor">
    <cofactor evidence="1">
        <name>Zn(2+)</name>
        <dbReference type="ChEBI" id="CHEBI:29105"/>
    </cofactor>
</comment>
<dbReference type="GO" id="GO:0046872">
    <property type="term" value="F:metal ion binding"/>
    <property type="evidence" value="ECO:0007669"/>
    <property type="project" value="UniProtKB-KW"/>
</dbReference>
<organism evidence="6 7">
    <name type="scientific">Methanocalculus taiwanensis</name>
    <dbReference type="NCBI Taxonomy" id="106207"/>
    <lineage>
        <taxon>Archaea</taxon>
        <taxon>Methanobacteriati</taxon>
        <taxon>Methanobacteriota</taxon>
        <taxon>Stenosarchaea group</taxon>
        <taxon>Methanomicrobia</taxon>
        <taxon>Methanomicrobiales</taxon>
        <taxon>Methanocalculaceae</taxon>
        <taxon>Methanocalculus</taxon>
    </lineage>
</organism>
<keyword evidence="7" id="KW-1185">Reference proteome</keyword>
<dbReference type="AlphaFoldDB" id="A0ABD4TMZ4"/>
<evidence type="ECO:0000313" key="7">
    <source>
        <dbReference type="Proteomes" id="UP001524383"/>
    </source>
</evidence>
<evidence type="ECO:0000259" key="5">
    <source>
        <dbReference type="SMART" id="SM00849"/>
    </source>
</evidence>
<gene>
    <name evidence="6" type="ORF">FTO68_09515</name>
</gene>
<evidence type="ECO:0000256" key="3">
    <source>
        <dbReference type="ARBA" id="ARBA00022801"/>
    </source>
</evidence>
<dbReference type="InterPro" id="IPR036866">
    <property type="entry name" value="RibonucZ/Hydroxyglut_hydro"/>
</dbReference>
<name>A0ABD4TMZ4_9EURY</name>
<dbReference type="CDD" id="cd06262">
    <property type="entry name" value="metallo-hydrolase-like_MBL-fold"/>
    <property type="match status" value="1"/>
</dbReference>